<comment type="subunit">
    <text evidence="8">Heterodimer of 2 subunits, IMP1A/B and IMP12.</text>
</comment>
<keyword evidence="2" id="KW-0999">Mitochondrion inner membrane</keyword>
<keyword evidence="4" id="KW-0496">Mitochondrion</keyword>
<feature type="non-terminal residue" evidence="11">
    <location>
        <position position="1"/>
    </location>
</feature>
<dbReference type="EMBL" id="GDJX01026334">
    <property type="protein sequence ID" value="JAT41602.1"/>
    <property type="molecule type" value="Transcribed_RNA"/>
</dbReference>
<feature type="active site" evidence="9">
    <location>
        <position position="166"/>
    </location>
</feature>
<dbReference type="Pfam" id="PF10502">
    <property type="entry name" value="Peptidase_S26"/>
    <property type="match status" value="2"/>
</dbReference>
<dbReference type="AlphaFoldDB" id="A0A1D1XGU0"/>
<reference evidence="11" key="1">
    <citation type="submission" date="2015-07" db="EMBL/GenBank/DDBJ databases">
        <title>Transcriptome Assembly of Anthurium amnicola.</title>
        <authorList>
            <person name="Suzuki J."/>
        </authorList>
    </citation>
    <scope>NUCLEOTIDE SEQUENCE</scope>
</reference>
<proteinExistence type="inferred from homology"/>
<evidence type="ECO:0000256" key="1">
    <source>
        <dbReference type="ARBA" id="ARBA00004273"/>
    </source>
</evidence>
<dbReference type="PANTHER" id="PTHR12383">
    <property type="entry name" value="PROTEASE FAMILY S26 MITOCHONDRIAL INNER MEMBRANE PROTEASE-RELATED"/>
    <property type="match status" value="1"/>
</dbReference>
<comment type="similarity">
    <text evidence="6">Belongs to the peptidase S26 family. IMP1 subfamily.</text>
</comment>
<dbReference type="PANTHER" id="PTHR12383:SF16">
    <property type="entry name" value="MITOCHONDRIAL INNER MEMBRANE PROTEASE SUBUNIT 1"/>
    <property type="match status" value="1"/>
</dbReference>
<accession>A0A1D1XGU0</accession>
<keyword evidence="3" id="KW-0378">Hydrolase</keyword>
<sequence length="256" mass="28686">AFVRLSRQRTRRPPGRWDRLTEPRVELEKLTAAARCALSPLALCFCRRQQHEIEGRRKKGTLMAWGSFGLWARSVPHRIRSIPWGSMATEAFGRCFLVVKFGCFIHVTNNYIFGVVLVQGPSMLPTINLSGDVLLVERISPHLGKVSVGDVVLVQSPENPLKIVTKRVTGLEGDSVTFLVDPIRGERSRTVVVPKGHVWVAGDNIYQSRDSRQFGAVPYGLVKGKAFCRVWPPEGFELLKKTSMHQTSKQLDEGNL</sequence>
<dbReference type="GO" id="GO:0042720">
    <property type="term" value="C:mitochondrial inner membrane peptidase complex"/>
    <property type="evidence" value="ECO:0007669"/>
    <property type="project" value="TreeGrafter"/>
</dbReference>
<feature type="active site" evidence="9">
    <location>
        <position position="122"/>
    </location>
</feature>
<dbReference type="InterPro" id="IPR036286">
    <property type="entry name" value="LexA/Signal_pep-like_sf"/>
</dbReference>
<evidence type="ECO:0000256" key="8">
    <source>
        <dbReference type="ARBA" id="ARBA00064368"/>
    </source>
</evidence>
<protein>
    <submittedName>
        <fullName evidence="11">Mitochondrial inner membrane protease subunit 1</fullName>
    </submittedName>
</protein>
<keyword evidence="11" id="KW-0645">Protease</keyword>
<dbReference type="CDD" id="cd06530">
    <property type="entry name" value="S26_SPase_I"/>
    <property type="match status" value="1"/>
</dbReference>
<evidence type="ECO:0000256" key="7">
    <source>
        <dbReference type="ARBA" id="ARBA00054895"/>
    </source>
</evidence>
<comment type="subcellular location">
    <subcellularLocation>
        <location evidence="1">Mitochondrion inner membrane</location>
    </subcellularLocation>
</comment>
<evidence type="ECO:0000256" key="5">
    <source>
        <dbReference type="ARBA" id="ARBA00023136"/>
    </source>
</evidence>
<evidence type="ECO:0000313" key="11">
    <source>
        <dbReference type="EMBL" id="JAT41602.1"/>
    </source>
</evidence>
<dbReference type="GO" id="GO:0006465">
    <property type="term" value="P:signal peptide processing"/>
    <property type="evidence" value="ECO:0007669"/>
    <property type="project" value="InterPro"/>
</dbReference>
<dbReference type="SUPFAM" id="SSF51306">
    <property type="entry name" value="LexA/Signal peptidase"/>
    <property type="match status" value="1"/>
</dbReference>
<dbReference type="GO" id="GO:0004252">
    <property type="term" value="F:serine-type endopeptidase activity"/>
    <property type="evidence" value="ECO:0007669"/>
    <property type="project" value="InterPro"/>
</dbReference>
<evidence type="ECO:0000256" key="9">
    <source>
        <dbReference type="PIRSR" id="PIRSR600223-1"/>
    </source>
</evidence>
<evidence type="ECO:0000256" key="3">
    <source>
        <dbReference type="ARBA" id="ARBA00022801"/>
    </source>
</evidence>
<dbReference type="InterPro" id="IPR052064">
    <property type="entry name" value="Mito_IMP1_subunit"/>
</dbReference>
<gene>
    <name evidence="11" type="primary">Immp1l_2</name>
    <name evidence="11" type="ORF">g.44247</name>
</gene>
<feature type="domain" description="Peptidase S26" evidence="10">
    <location>
        <begin position="188"/>
        <end position="231"/>
    </location>
</feature>
<dbReference type="InterPro" id="IPR000223">
    <property type="entry name" value="Pept_S26A_signal_pept_1"/>
</dbReference>
<feature type="domain" description="Peptidase S26" evidence="10">
    <location>
        <begin position="101"/>
        <end position="178"/>
    </location>
</feature>
<organism evidence="11">
    <name type="scientific">Anthurium amnicola</name>
    <dbReference type="NCBI Taxonomy" id="1678845"/>
    <lineage>
        <taxon>Eukaryota</taxon>
        <taxon>Viridiplantae</taxon>
        <taxon>Streptophyta</taxon>
        <taxon>Embryophyta</taxon>
        <taxon>Tracheophyta</taxon>
        <taxon>Spermatophyta</taxon>
        <taxon>Magnoliopsida</taxon>
        <taxon>Liliopsida</taxon>
        <taxon>Araceae</taxon>
        <taxon>Pothoideae</taxon>
        <taxon>Potheae</taxon>
        <taxon>Anthurium</taxon>
    </lineage>
</organism>
<dbReference type="InterPro" id="IPR019533">
    <property type="entry name" value="Peptidase_S26"/>
</dbReference>
<dbReference type="GO" id="GO:0006627">
    <property type="term" value="P:protein processing involved in protein targeting to mitochondrion"/>
    <property type="evidence" value="ECO:0007669"/>
    <property type="project" value="TreeGrafter"/>
</dbReference>
<evidence type="ECO:0000259" key="10">
    <source>
        <dbReference type="Pfam" id="PF10502"/>
    </source>
</evidence>
<evidence type="ECO:0000256" key="4">
    <source>
        <dbReference type="ARBA" id="ARBA00023128"/>
    </source>
</evidence>
<dbReference type="PRINTS" id="PR00727">
    <property type="entry name" value="LEADERPTASE"/>
</dbReference>
<keyword evidence="5" id="KW-0472">Membrane</keyword>
<name>A0A1D1XGU0_9ARAE</name>
<evidence type="ECO:0000256" key="2">
    <source>
        <dbReference type="ARBA" id="ARBA00022792"/>
    </source>
</evidence>
<evidence type="ECO:0000256" key="6">
    <source>
        <dbReference type="ARBA" id="ARBA00038445"/>
    </source>
</evidence>
<comment type="function">
    <text evidence="7">Catalyzes the removal of transit peptides required for the targeting of proteins from the mitochondrial matrix, across the inner membrane, into the inter-membrane space.</text>
</comment>
<dbReference type="Gene3D" id="2.10.109.10">
    <property type="entry name" value="Umud Fragment, subunit A"/>
    <property type="match status" value="1"/>
</dbReference>
<dbReference type="NCBIfam" id="TIGR02227">
    <property type="entry name" value="sigpep_I_bact"/>
    <property type="match status" value="1"/>
</dbReference>
<dbReference type="FunFam" id="2.10.109.10:FF:000014">
    <property type="entry name" value="Inner membrane protease subunit 1"/>
    <property type="match status" value="1"/>
</dbReference>